<keyword evidence="1" id="KW-0812">Transmembrane</keyword>
<accession>A0ABS7JGT7</accession>
<feature type="transmembrane region" description="Helical" evidence="1">
    <location>
        <begin position="37"/>
        <end position="59"/>
    </location>
</feature>
<keyword evidence="3" id="KW-1185">Reference proteome</keyword>
<gene>
    <name evidence="2" type="ORF">K3177_00315</name>
</gene>
<dbReference type="EMBL" id="JAIGNQ010000001">
    <property type="protein sequence ID" value="MBX7486947.1"/>
    <property type="molecule type" value="Genomic_DNA"/>
</dbReference>
<dbReference type="Proteomes" id="UP000776651">
    <property type="component" value="Unassembled WGS sequence"/>
</dbReference>
<evidence type="ECO:0000256" key="1">
    <source>
        <dbReference type="SAM" id="Phobius"/>
    </source>
</evidence>
<evidence type="ECO:0000313" key="2">
    <source>
        <dbReference type="EMBL" id="MBX7486947.1"/>
    </source>
</evidence>
<comment type="caution">
    <text evidence="2">The sequence shown here is derived from an EMBL/GenBank/DDBJ whole genome shotgun (WGS) entry which is preliminary data.</text>
</comment>
<protein>
    <submittedName>
        <fullName evidence="2">Uncharacterized protein</fullName>
    </submittedName>
</protein>
<keyword evidence="1" id="KW-0472">Membrane</keyword>
<proteinExistence type="predicted"/>
<keyword evidence="1" id="KW-1133">Transmembrane helix</keyword>
<evidence type="ECO:0000313" key="3">
    <source>
        <dbReference type="Proteomes" id="UP000776651"/>
    </source>
</evidence>
<reference evidence="2 3" key="1">
    <citation type="submission" date="2021-08" db="EMBL/GenBank/DDBJ databases">
        <title>Comparative Genomics Analysis of the Genus Qipengyuania Reveals Extensive Genetic Diversity and Metabolic Versatility, Including the Description of Fifteen Novel Species.</title>
        <authorList>
            <person name="Liu Y."/>
        </authorList>
    </citation>
    <scope>NUCLEOTIDE SEQUENCE [LARGE SCALE GENOMIC DNA]</scope>
    <source>
        <strain evidence="2 3">GH25</strain>
    </source>
</reference>
<organism evidence="2 3">
    <name type="scientific">Qipengyuania pacifica</name>
    <dbReference type="NCBI Taxonomy" id="2860199"/>
    <lineage>
        <taxon>Bacteria</taxon>
        <taxon>Pseudomonadati</taxon>
        <taxon>Pseudomonadota</taxon>
        <taxon>Alphaproteobacteria</taxon>
        <taxon>Sphingomonadales</taxon>
        <taxon>Erythrobacteraceae</taxon>
        <taxon>Qipengyuania</taxon>
    </lineage>
</organism>
<dbReference type="RefSeq" id="WP_221596244.1">
    <property type="nucleotide sequence ID" value="NZ_JAIGNQ010000001.1"/>
</dbReference>
<name>A0ABS7JGT7_9SPHN</name>
<feature type="transmembrane region" description="Helical" evidence="1">
    <location>
        <begin position="12"/>
        <end position="31"/>
    </location>
</feature>
<sequence>MGSLVNNVPIRFAWLSLVLAVVCVAGGWYTAGFYRELLISLFGTFGGLAVGLFVINFYIDKNSRKIAALPLALLIETAVNRLHNDYFVGIAHAKFGSTKFGSMLDEFGEANREPTAFSPEDRQALREMILKHKDQIKAAIQDLDQRFSTLITVLGWSFDAQVVAAALEAKRNASELIAALDTDDPDQEYRLIKHWFDVDATANSTRSFLAKILGYQDHL</sequence>